<dbReference type="InterPro" id="IPR008971">
    <property type="entry name" value="HSP40/DnaJ_pept-bd"/>
</dbReference>
<dbReference type="Gene3D" id="1.10.287.110">
    <property type="entry name" value="DnaJ domain"/>
    <property type="match status" value="1"/>
</dbReference>
<dbReference type="PROSITE" id="PS00636">
    <property type="entry name" value="DNAJ_1"/>
    <property type="match status" value="1"/>
</dbReference>
<evidence type="ECO:0000256" key="1">
    <source>
        <dbReference type="ARBA" id="ARBA00023186"/>
    </source>
</evidence>
<dbReference type="AlphaFoldDB" id="A0A506UBD5"/>
<keyword evidence="1" id="KW-0143">Chaperone</keyword>
<accession>A0A506UBD5</accession>
<dbReference type="PANTHER" id="PTHR43096">
    <property type="entry name" value="DNAJ HOMOLOG 1, MITOCHONDRIAL-RELATED"/>
    <property type="match status" value="1"/>
</dbReference>
<feature type="domain" description="J" evidence="3">
    <location>
        <begin position="4"/>
        <end position="69"/>
    </location>
</feature>
<dbReference type="GO" id="GO:0005737">
    <property type="term" value="C:cytoplasm"/>
    <property type="evidence" value="ECO:0007669"/>
    <property type="project" value="TreeGrafter"/>
</dbReference>
<gene>
    <name evidence="4" type="ORF">FJU11_03365</name>
</gene>
<organism evidence="4 5">
    <name type="scientific">Pararhizobium mangrovi</name>
    <dbReference type="NCBI Taxonomy" id="2590452"/>
    <lineage>
        <taxon>Bacteria</taxon>
        <taxon>Pseudomonadati</taxon>
        <taxon>Pseudomonadota</taxon>
        <taxon>Alphaproteobacteria</taxon>
        <taxon>Hyphomicrobiales</taxon>
        <taxon>Rhizobiaceae</taxon>
        <taxon>Rhizobium/Agrobacterium group</taxon>
        <taxon>Pararhizobium</taxon>
    </lineage>
</organism>
<dbReference type="SUPFAM" id="SSF46565">
    <property type="entry name" value="Chaperone J-domain"/>
    <property type="match status" value="1"/>
</dbReference>
<evidence type="ECO:0000313" key="5">
    <source>
        <dbReference type="Proteomes" id="UP000320314"/>
    </source>
</evidence>
<dbReference type="Proteomes" id="UP000320314">
    <property type="component" value="Unassembled WGS sequence"/>
</dbReference>
<dbReference type="CDD" id="cd10747">
    <property type="entry name" value="DnaJ_C"/>
    <property type="match status" value="1"/>
</dbReference>
<dbReference type="InterPro" id="IPR001623">
    <property type="entry name" value="DnaJ_domain"/>
</dbReference>
<protein>
    <submittedName>
        <fullName evidence="4">J domain-containing protein</fullName>
    </submittedName>
</protein>
<dbReference type="RefSeq" id="WP_141165612.1">
    <property type="nucleotide sequence ID" value="NZ_VHLH01000004.1"/>
</dbReference>
<dbReference type="Pfam" id="PF01556">
    <property type="entry name" value="DnaJ_C"/>
    <property type="match status" value="1"/>
</dbReference>
<dbReference type="SMART" id="SM00271">
    <property type="entry name" value="DnaJ"/>
    <property type="match status" value="1"/>
</dbReference>
<name>A0A506UBD5_9HYPH</name>
<feature type="compositionally biased region" description="Basic and acidic residues" evidence="2">
    <location>
        <begin position="64"/>
        <end position="84"/>
    </location>
</feature>
<reference evidence="4 5" key="1">
    <citation type="submission" date="2019-06" db="EMBL/GenBank/DDBJ databases">
        <authorList>
            <person name="Li M."/>
        </authorList>
    </citation>
    <scope>NUCLEOTIDE SEQUENCE [LARGE SCALE GENOMIC DNA]</scope>
    <source>
        <strain evidence="4 5">BGMRC6574</strain>
    </source>
</reference>
<dbReference type="InterPro" id="IPR036869">
    <property type="entry name" value="J_dom_sf"/>
</dbReference>
<evidence type="ECO:0000259" key="3">
    <source>
        <dbReference type="PROSITE" id="PS50076"/>
    </source>
</evidence>
<dbReference type="PRINTS" id="PR00625">
    <property type="entry name" value="JDOMAIN"/>
</dbReference>
<dbReference type="FunFam" id="2.60.260.20:FF:000013">
    <property type="entry name" value="DnaJ subfamily B member 11"/>
    <property type="match status" value="1"/>
</dbReference>
<feature type="region of interest" description="Disordered" evidence="2">
    <location>
        <begin position="64"/>
        <end position="93"/>
    </location>
</feature>
<dbReference type="PROSITE" id="PS50076">
    <property type="entry name" value="DNAJ_2"/>
    <property type="match status" value="1"/>
</dbReference>
<dbReference type="InterPro" id="IPR002939">
    <property type="entry name" value="DnaJ_C"/>
</dbReference>
<keyword evidence="5" id="KW-1185">Reference proteome</keyword>
<dbReference type="OrthoDB" id="9779889at2"/>
<dbReference type="Gene3D" id="2.60.260.20">
    <property type="entry name" value="Urease metallochaperone UreE, N-terminal domain"/>
    <property type="match status" value="2"/>
</dbReference>
<comment type="caution">
    <text evidence="4">The sequence shown here is derived from an EMBL/GenBank/DDBJ whole genome shotgun (WGS) entry which is preliminary data.</text>
</comment>
<dbReference type="InterPro" id="IPR018253">
    <property type="entry name" value="DnaJ_domain_CS"/>
</dbReference>
<dbReference type="GO" id="GO:0042026">
    <property type="term" value="P:protein refolding"/>
    <property type="evidence" value="ECO:0007669"/>
    <property type="project" value="TreeGrafter"/>
</dbReference>
<dbReference type="EMBL" id="VHLH01000004">
    <property type="protein sequence ID" value="TPW31250.1"/>
    <property type="molecule type" value="Genomic_DNA"/>
</dbReference>
<proteinExistence type="predicted"/>
<dbReference type="PANTHER" id="PTHR43096:SF52">
    <property type="entry name" value="DNAJ HOMOLOG 1, MITOCHONDRIAL-RELATED"/>
    <property type="match status" value="1"/>
</dbReference>
<dbReference type="SUPFAM" id="SSF49493">
    <property type="entry name" value="HSP40/DnaJ peptide-binding domain"/>
    <property type="match status" value="2"/>
</dbReference>
<dbReference type="Pfam" id="PF00226">
    <property type="entry name" value="DnaJ"/>
    <property type="match status" value="1"/>
</dbReference>
<dbReference type="CDD" id="cd06257">
    <property type="entry name" value="DnaJ"/>
    <property type="match status" value="1"/>
</dbReference>
<evidence type="ECO:0000313" key="4">
    <source>
        <dbReference type="EMBL" id="TPW31250.1"/>
    </source>
</evidence>
<dbReference type="GO" id="GO:0051082">
    <property type="term" value="F:unfolded protein binding"/>
    <property type="evidence" value="ECO:0007669"/>
    <property type="project" value="InterPro"/>
</dbReference>
<evidence type="ECO:0000256" key="2">
    <source>
        <dbReference type="SAM" id="MobiDB-lite"/>
    </source>
</evidence>
<sequence>MAKDPYTVLGVDRNASQEEIQKVFRKQAKVNHPDLNPGNKQAEQRFKDLSAAYEVLGDKEKRGRFDRGEIDADGNERAQQRSREYAGAGGNPFGGAGRSGFSDFGDAEDIFSQFFSKRGGAGGRSRARVRGQDANYSMNVAFLDAINGTTTQIRLPHGSPLDVKIPPGTKDGQTLRLKGKGEVGIGGGEPGDALIEVHVEAHPFFTREGDDIRIELPITLSEAVLGAKVAVPTPGGAVTVSVPANASSGKVLRLKGRGAAKRGGAKGNLYATLRIVLPDEADGELRAFVERWNPQQSNPRSRMGV</sequence>